<feature type="region of interest" description="Disordered" evidence="2">
    <location>
        <begin position="55"/>
        <end position="122"/>
    </location>
</feature>
<proteinExistence type="predicted"/>
<name>A0A7S1SNR8_9CHLO</name>
<dbReference type="PROSITE" id="PS50005">
    <property type="entry name" value="TPR"/>
    <property type="match status" value="1"/>
</dbReference>
<feature type="compositionally biased region" description="Acidic residues" evidence="2">
    <location>
        <begin position="149"/>
        <end position="160"/>
    </location>
</feature>
<feature type="repeat" description="TPR" evidence="1">
    <location>
        <begin position="413"/>
        <end position="446"/>
    </location>
</feature>
<evidence type="ECO:0000256" key="1">
    <source>
        <dbReference type="PROSITE-ProRule" id="PRU00339"/>
    </source>
</evidence>
<dbReference type="InterPro" id="IPR011990">
    <property type="entry name" value="TPR-like_helical_dom_sf"/>
</dbReference>
<keyword evidence="1" id="KW-0802">TPR repeat</keyword>
<protein>
    <submittedName>
        <fullName evidence="3">Uncharacterized protein</fullName>
    </submittedName>
</protein>
<accession>A0A7S1SNR8</accession>
<gene>
    <name evidence="3" type="ORF">TCHU04912_LOCUS6538</name>
</gene>
<dbReference type="EMBL" id="HBGG01012813">
    <property type="protein sequence ID" value="CAD9204303.1"/>
    <property type="molecule type" value="Transcribed_RNA"/>
</dbReference>
<feature type="compositionally biased region" description="Polar residues" evidence="2">
    <location>
        <begin position="224"/>
        <end position="241"/>
    </location>
</feature>
<dbReference type="Gene3D" id="1.25.40.10">
    <property type="entry name" value="Tetratricopeptide repeat domain"/>
    <property type="match status" value="1"/>
</dbReference>
<sequence length="475" mass="50924">MSTPSSPRPVCARTGAARSCCRPATYVSAAARPSAHRSATPGLFARVDNKFHFSGVSGSSSIKRRSAEPALAAFEQAERHPQPAASIRGGEFDNVASPAASSEQPSRRSTNRNNTSSSGADVNSAVPYAYHLGESASTEGSFGDSLLDSQDEGYGERWEEDPGAAYEARLEFGRAAGELGALSVDDYYFMQGRNQNETRARGMLPGGSDNSKFGRFASAGRETPSGSRNNISAAGSLQTAANERVSRASSRTRRGYPVTSEYDNSSGQERRHWRPADLGPKPKHDWPAAQAHLPPEPQPVHNTGRLMVTSSSAELPPAERTFNARVRQCMHAVQVGDVQTHMTQKMSQAVDSYTDALRLHSLAAATMLAKRAEAHAGVAEERQLEGVSTEATTCWEACLSDATAACSLDPGLEMGYFWKGQALLKLGKVHRAADAFHDGLRINPLHDQLREGLDAVHSEASSLISDPPGQLSNRC</sequence>
<evidence type="ECO:0000256" key="2">
    <source>
        <dbReference type="SAM" id="MobiDB-lite"/>
    </source>
</evidence>
<feature type="region of interest" description="Disordered" evidence="2">
    <location>
        <begin position="135"/>
        <end position="160"/>
    </location>
</feature>
<evidence type="ECO:0000313" key="3">
    <source>
        <dbReference type="EMBL" id="CAD9204303.1"/>
    </source>
</evidence>
<dbReference type="AlphaFoldDB" id="A0A7S1SNR8"/>
<reference evidence="3" key="1">
    <citation type="submission" date="2021-01" db="EMBL/GenBank/DDBJ databases">
        <authorList>
            <person name="Corre E."/>
            <person name="Pelletier E."/>
            <person name="Niang G."/>
            <person name="Scheremetjew M."/>
            <person name="Finn R."/>
            <person name="Kale V."/>
            <person name="Holt S."/>
            <person name="Cochrane G."/>
            <person name="Meng A."/>
            <person name="Brown T."/>
            <person name="Cohen L."/>
        </authorList>
    </citation>
    <scope>NUCLEOTIDE SEQUENCE</scope>
    <source>
        <strain evidence="3">PLY429</strain>
    </source>
</reference>
<dbReference type="InterPro" id="IPR019734">
    <property type="entry name" value="TPR_rpt"/>
</dbReference>
<feature type="compositionally biased region" description="Low complexity" evidence="2">
    <location>
        <begin position="107"/>
        <end position="118"/>
    </location>
</feature>
<feature type="region of interest" description="Disordered" evidence="2">
    <location>
        <begin position="199"/>
        <end position="301"/>
    </location>
</feature>
<dbReference type="SUPFAM" id="SSF48452">
    <property type="entry name" value="TPR-like"/>
    <property type="match status" value="1"/>
</dbReference>
<organism evidence="3">
    <name type="scientific">Tetraselmis chuii</name>
    <dbReference type="NCBI Taxonomy" id="63592"/>
    <lineage>
        <taxon>Eukaryota</taxon>
        <taxon>Viridiplantae</taxon>
        <taxon>Chlorophyta</taxon>
        <taxon>core chlorophytes</taxon>
        <taxon>Chlorodendrophyceae</taxon>
        <taxon>Chlorodendrales</taxon>
        <taxon>Chlorodendraceae</taxon>
        <taxon>Tetraselmis</taxon>
    </lineage>
</organism>